<dbReference type="SMART" id="SM00304">
    <property type="entry name" value="HAMP"/>
    <property type="match status" value="1"/>
</dbReference>
<dbReference type="InterPro" id="IPR050482">
    <property type="entry name" value="Sensor_HK_TwoCompSys"/>
</dbReference>
<dbReference type="InterPro" id="IPR003594">
    <property type="entry name" value="HATPase_dom"/>
</dbReference>
<dbReference type="InterPro" id="IPR003660">
    <property type="entry name" value="HAMP_dom"/>
</dbReference>
<organism evidence="11">
    <name type="scientific">hydrothermal vent metagenome</name>
    <dbReference type="NCBI Taxonomy" id="652676"/>
    <lineage>
        <taxon>unclassified sequences</taxon>
        <taxon>metagenomes</taxon>
        <taxon>ecological metagenomes</taxon>
    </lineage>
</organism>
<dbReference type="GO" id="GO:0046983">
    <property type="term" value="F:protein dimerization activity"/>
    <property type="evidence" value="ECO:0007669"/>
    <property type="project" value="InterPro"/>
</dbReference>
<feature type="domain" description="Histidine kinase" evidence="9">
    <location>
        <begin position="270"/>
        <end position="484"/>
    </location>
</feature>
<sequence length="490" mass="53975">MSHSVPVLQSLRCRLIVSVVAIEVIMLSILVWNNILIIQTTHTDRLRDTAQSMIEQIANTSGRYMVEVDYASLEDYLKNVINYKELLYLAVLDRDGSAVISLGPYLDEHRPLIDRSPAQVGDGVFDIAQSIEVAGQPMGEIRMGFSLAIMQDAINKSRIRGIAIAAIEINLTVFVTIIIGLGLTRRLAVLSDAAEKVEAGDYSIKIPIESNDEVGKTALAFNRMVTEVSSRTQQLEKEQFRARELLIENRQLIHTSLEIQEEERKYLARELHDELGQCLTAIQADAELIRDSSQGDKRVLTSAVAIMDVSSRVYDVVHSMMHRLRPSILDNLGLVEALKDEIEAWSSRNIETHCEFNYSAELQGLGGAQTGIPVDVPHAMPGDITSGLSVERISITLYRIVQECLTNISKHAQAKNVSIELLKNAGSILLTVTDDGVGFDMPIAHKRLGLIGMRERVNSLGGSMTLNSVRGKGVAIAISVPLTVGLKETQ</sequence>
<evidence type="ECO:0000256" key="5">
    <source>
        <dbReference type="ARBA" id="ARBA00022741"/>
    </source>
</evidence>
<evidence type="ECO:0000256" key="8">
    <source>
        <dbReference type="SAM" id="Phobius"/>
    </source>
</evidence>
<keyword evidence="8" id="KW-0472">Membrane</keyword>
<accession>A0A3B0XQR3</accession>
<dbReference type="SMART" id="SM00387">
    <property type="entry name" value="HATPase_c"/>
    <property type="match status" value="1"/>
</dbReference>
<evidence type="ECO:0000256" key="6">
    <source>
        <dbReference type="ARBA" id="ARBA00022777"/>
    </source>
</evidence>
<feature type="transmembrane region" description="Helical" evidence="8">
    <location>
        <begin position="162"/>
        <end position="183"/>
    </location>
</feature>
<dbReference type="Pfam" id="PF02518">
    <property type="entry name" value="HATPase_c"/>
    <property type="match status" value="1"/>
</dbReference>
<dbReference type="SUPFAM" id="SSF158472">
    <property type="entry name" value="HAMP domain-like"/>
    <property type="match status" value="1"/>
</dbReference>
<evidence type="ECO:0000259" key="10">
    <source>
        <dbReference type="PROSITE" id="PS50885"/>
    </source>
</evidence>
<name>A0A3B0XQR3_9ZZZZ</name>
<keyword evidence="4" id="KW-0808">Transferase</keyword>
<dbReference type="PROSITE" id="PS50109">
    <property type="entry name" value="HIS_KIN"/>
    <property type="match status" value="1"/>
</dbReference>
<dbReference type="EMBL" id="UOFI01000180">
    <property type="protein sequence ID" value="VAW69891.1"/>
    <property type="molecule type" value="Genomic_DNA"/>
</dbReference>
<dbReference type="EC" id="2.7.13.3" evidence="2"/>
<dbReference type="SUPFAM" id="SSF55874">
    <property type="entry name" value="ATPase domain of HSP90 chaperone/DNA topoisomerase II/histidine kinase"/>
    <property type="match status" value="1"/>
</dbReference>
<dbReference type="Gene3D" id="1.20.5.1930">
    <property type="match status" value="1"/>
</dbReference>
<keyword evidence="8" id="KW-1133">Transmembrane helix</keyword>
<evidence type="ECO:0000313" key="11">
    <source>
        <dbReference type="EMBL" id="VAW69891.1"/>
    </source>
</evidence>
<evidence type="ECO:0000256" key="2">
    <source>
        <dbReference type="ARBA" id="ARBA00012438"/>
    </source>
</evidence>
<keyword evidence="8" id="KW-0812">Transmembrane</keyword>
<comment type="catalytic activity">
    <reaction evidence="1">
        <text>ATP + protein L-histidine = ADP + protein N-phospho-L-histidine.</text>
        <dbReference type="EC" id="2.7.13.3"/>
    </reaction>
</comment>
<dbReference type="Gene3D" id="6.10.340.10">
    <property type="match status" value="1"/>
</dbReference>
<dbReference type="InterPro" id="IPR011712">
    <property type="entry name" value="Sig_transdc_His_kin_sub3_dim/P"/>
</dbReference>
<keyword evidence="7" id="KW-0067">ATP-binding</keyword>
<dbReference type="PROSITE" id="PS50885">
    <property type="entry name" value="HAMP"/>
    <property type="match status" value="1"/>
</dbReference>
<dbReference type="InterPro" id="IPR036890">
    <property type="entry name" value="HATPase_C_sf"/>
</dbReference>
<dbReference type="GO" id="GO:0005524">
    <property type="term" value="F:ATP binding"/>
    <property type="evidence" value="ECO:0007669"/>
    <property type="project" value="UniProtKB-KW"/>
</dbReference>
<evidence type="ECO:0000259" key="9">
    <source>
        <dbReference type="PROSITE" id="PS50109"/>
    </source>
</evidence>
<evidence type="ECO:0000256" key="7">
    <source>
        <dbReference type="ARBA" id="ARBA00022840"/>
    </source>
</evidence>
<dbReference type="Pfam" id="PF00672">
    <property type="entry name" value="HAMP"/>
    <property type="match status" value="1"/>
</dbReference>
<evidence type="ECO:0000256" key="1">
    <source>
        <dbReference type="ARBA" id="ARBA00000085"/>
    </source>
</evidence>
<keyword evidence="5" id="KW-0547">Nucleotide-binding</keyword>
<dbReference type="Pfam" id="PF07730">
    <property type="entry name" value="HisKA_3"/>
    <property type="match status" value="1"/>
</dbReference>
<dbReference type="InterPro" id="IPR005467">
    <property type="entry name" value="His_kinase_dom"/>
</dbReference>
<dbReference type="CDD" id="cd06225">
    <property type="entry name" value="HAMP"/>
    <property type="match status" value="1"/>
</dbReference>
<dbReference type="CDD" id="cd16917">
    <property type="entry name" value="HATPase_UhpB-NarQ-NarX-like"/>
    <property type="match status" value="1"/>
</dbReference>
<evidence type="ECO:0000256" key="4">
    <source>
        <dbReference type="ARBA" id="ARBA00022679"/>
    </source>
</evidence>
<keyword evidence="3" id="KW-0597">Phosphoprotein</keyword>
<dbReference type="GO" id="GO:0000155">
    <property type="term" value="F:phosphorelay sensor kinase activity"/>
    <property type="evidence" value="ECO:0007669"/>
    <property type="project" value="InterPro"/>
</dbReference>
<feature type="domain" description="HAMP" evidence="10">
    <location>
        <begin position="181"/>
        <end position="233"/>
    </location>
</feature>
<protein>
    <recommendedName>
        <fullName evidence="2">histidine kinase</fullName>
        <ecNumber evidence="2">2.7.13.3</ecNumber>
    </recommendedName>
</protein>
<dbReference type="PANTHER" id="PTHR24421">
    <property type="entry name" value="NITRATE/NITRITE SENSOR PROTEIN NARX-RELATED"/>
    <property type="match status" value="1"/>
</dbReference>
<dbReference type="GO" id="GO:0016020">
    <property type="term" value="C:membrane"/>
    <property type="evidence" value="ECO:0007669"/>
    <property type="project" value="InterPro"/>
</dbReference>
<evidence type="ECO:0000256" key="3">
    <source>
        <dbReference type="ARBA" id="ARBA00022553"/>
    </source>
</evidence>
<dbReference type="AlphaFoldDB" id="A0A3B0XQR3"/>
<keyword evidence="6" id="KW-0418">Kinase</keyword>
<dbReference type="Gene3D" id="3.30.565.10">
    <property type="entry name" value="Histidine kinase-like ATPase, C-terminal domain"/>
    <property type="match status" value="1"/>
</dbReference>
<proteinExistence type="predicted"/>
<gene>
    <name evidence="11" type="ORF">MNBD_GAMMA09-3820</name>
</gene>
<dbReference type="PANTHER" id="PTHR24421:SF10">
    <property type="entry name" value="NITRATE_NITRITE SENSOR PROTEIN NARQ"/>
    <property type="match status" value="1"/>
</dbReference>
<feature type="transmembrane region" description="Helical" evidence="8">
    <location>
        <begin position="15"/>
        <end position="37"/>
    </location>
</feature>
<reference evidence="11" key="1">
    <citation type="submission" date="2018-06" db="EMBL/GenBank/DDBJ databases">
        <authorList>
            <person name="Zhirakovskaya E."/>
        </authorList>
    </citation>
    <scope>NUCLEOTIDE SEQUENCE</scope>
</reference>